<dbReference type="RefSeq" id="WP_316415513.1">
    <property type="nucleotide sequence ID" value="NZ_AP027080.1"/>
</dbReference>
<dbReference type="Gene3D" id="3.30.2010.10">
    <property type="entry name" value="Metalloproteases ('zincins'), catalytic domain"/>
    <property type="match status" value="1"/>
</dbReference>
<dbReference type="GO" id="GO:0016020">
    <property type="term" value="C:membrane"/>
    <property type="evidence" value="ECO:0007669"/>
    <property type="project" value="UniProtKB-SubCell"/>
</dbReference>
<feature type="transmembrane region" description="Helical" evidence="5">
    <location>
        <begin position="296"/>
        <end position="315"/>
    </location>
</feature>
<evidence type="ECO:0000313" key="8">
    <source>
        <dbReference type="Proteomes" id="UP001238179"/>
    </source>
</evidence>
<accession>A0AA48GQY5</accession>
<evidence type="ECO:0000256" key="4">
    <source>
        <dbReference type="ARBA" id="ARBA00023136"/>
    </source>
</evidence>
<feature type="transmembrane region" description="Helical" evidence="5">
    <location>
        <begin position="92"/>
        <end position="115"/>
    </location>
</feature>
<dbReference type="CDD" id="cd07341">
    <property type="entry name" value="M56_BlaR1_MecR1_like"/>
    <property type="match status" value="1"/>
</dbReference>
<evidence type="ECO:0000256" key="5">
    <source>
        <dbReference type="SAM" id="Phobius"/>
    </source>
</evidence>
<reference evidence="8" key="1">
    <citation type="journal article" date="2023" name="Int. J. Syst. Evol. Microbiol.">
        <title>Mesoterricola silvestris gen. nov., sp. nov., Mesoterricola sediminis sp. nov., Geothrix oryzae sp. nov., Geothrix edaphica sp. nov., Geothrix rubra sp. nov., and Geothrix limicola sp. nov., six novel members of Acidobacteriota isolated from soils.</title>
        <authorList>
            <person name="Itoh H."/>
            <person name="Sugisawa Y."/>
            <person name="Mise K."/>
            <person name="Xu Z."/>
            <person name="Kuniyasu M."/>
            <person name="Ushijima N."/>
            <person name="Kawano K."/>
            <person name="Kobayashi E."/>
            <person name="Shiratori Y."/>
            <person name="Masuda Y."/>
            <person name="Senoo K."/>
        </authorList>
    </citation>
    <scope>NUCLEOTIDE SEQUENCE [LARGE SCALE GENOMIC DNA]</scope>
    <source>
        <strain evidence="8">W79</strain>
    </source>
</reference>
<name>A0AA48GQY5_9BACT</name>
<dbReference type="Pfam" id="PF03544">
    <property type="entry name" value="TonB_C"/>
    <property type="match status" value="1"/>
</dbReference>
<feature type="domain" description="TonB C-terminal" evidence="6">
    <location>
        <begin position="328"/>
        <end position="416"/>
    </location>
</feature>
<dbReference type="Gene3D" id="3.30.1150.10">
    <property type="match status" value="1"/>
</dbReference>
<evidence type="ECO:0000259" key="6">
    <source>
        <dbReference type="PROSITE" id="PS52015"/>
    </source>
</evidence>
<feature type="transmembrane region" description="Helical" evidence="5">
    <location>
        <begin position="42"/>
        <end position="62"/>
    </location>
</feature>
<dbReference type="NCBIfam" id="TIGR01352">
    <property type="entry name" value="tonB_Cterm"/>
    <property type="match status" value="1"/>
</dbReference>
<dbReference type="PROSITE" id="PS52015">
    <property type="entry name" value="TONB_CTD"/>
    <property type="match status" value="1"/>
</dbReference>
<organism evidence="7 8">
    <name type="scientific">Mesoterricola silvestris</name>
    <dbReference type="NCBI Taxonomy" id="2927979"/>
    <lineage>
        <taxon>Bacteria</taxon>
        <taxon>Pseudomonadati</taxon>
        <taxon>Acidobacteriota</taxon>
        <taxon>Holophagae</taxon>
        <taxon>Holophagales</taxon>
        <taxon>Holophagaceae</taxon>
        <taxon>Mesoterricola</taxon>
    </lineage>
</organism>
<dbReference type="InterPro" id="IPR037682">
    <property type="entry name" value="TonB_C"/>
</dbReference>
<dbReference type="AlphaFoldDB" id="A0AA48GQY5"/>
<keyword evidence="4 5" id="KW-0472">Membrane</keyword>
<dbReference type="SUPFAM" id="SSF74653">
    <property type="entry name" value="TolA/TonB C-terminal domain"/>
    <property type="match status" value="1"/>
</dbReference>
<dbReference type="PANTHER" id="PTHR34978:SF3">
    <property type="entry name" value="SLR0241 PROTEIN"/>
    <property type="match status" value="1"/>
</dbReference>
<evidence type="ECO:0000256" key="3">
    <source>
        <dbReference type="ARBA" id="ARBA00022989"/>
    </source>
</evidence>
<sequence>MIPILDRLGLALFHSLWEVSVLGLAAWGGLLLLRRRPAETRYAFACGMLGAMVALPAATFLLSAPGAPSEALAGAVRQVAMEGQGVRAATPWLALAWVLGASLMTLRLGGGLWWLERAFVKPSRPAPEAWAEAAAKLASRMGVHRPLALRVGTRGDSPLVIGFFRPVILVPAAAFLNLDSAALEAVLAHEIAHVRRGDYLANALQSAAEALLFFHPAAWWLSGHVRELREHCCDDAAAEACGDPLALAQGLASLERLRRTLPIEPDPACALGAAKGNLMPRITRLFTPRDASVPSFRGLALMVGAAALAGAFVLACRAPRTRPLADVDFSQVKIAHQPAAPAYPPEAKIARIQGTVEVRVTIDEQGVPIAVEAVSGPEELRPTAVDYAKGWTFAPLLRDGKPVKARFLITMPFRLR</sequence>
<dbReference type="InterPro" id="IPR008756">
    <property type="entry name" value="Peptidase_M56"/>
</dbReference>
<dbReference type="InterPro" id="IPR006260">
    <property type="entry name" value="TonB/TolA_C"/>
</dbReference>
<dbReference type="KEGG" id="msil:METEAL_17740"/>
<comment type="subcellular location">
    <subcellularLocation>
        <location evidence="1">Membrane</location>
        <topology evidence="1">Single-pass membrane protein</topology>
    </subcellularLocation>
</comment>
<dbReference type="PANTHER" id="PTHR34978">
    <property type="entry name" value="POSSIBLE SENSOR-TRANSDUCER PROTEIN BLAR"/>
    <property type="match status" value="1"/>
</dbReference>
<protein>
    <recommendedName>
        <fullName evidence="6">TonB C-terminal domain-containing protein</fullName>
    </recommendedName>
</protein>
<dbReference type="Pfam" id="PF05569">
    <property type="entry name" value="Peptidase_M56"/>
    <property type="match status" value="1"/>
</dbReference>
<proteinExistence type="predicted"/>
<keyword evidence="8" id="KW-1185">Reference proteome</keyword>
<feature type="transmembrane region" description="Helical" evidence="5">
    <location>
        <begin position="12"/>
        <end position="33"/>
    </location>
</feature>
<dbReference type="GO" id="GO:0055085">
    <property type="term" value="P:transmembrane transport"/>
    <property type="evidence" value="ECO:0007669"/>
    <property type="project" value="InterPro"/>
</dbReference>
<evidence type="ECO:0000313" key="7">
    <source>
        <dbReference type="EMBL" id="BDU72600.1"/>
    </source>
</evidence>
<evidence type="ECO:0000256" key="2">
    <source>
        <dbReference type="ARBA" id="ARBA00022692"/>
    </source>
</evidence>
<dbReference type="EMBL" id="AP027080">
    <property type="protein sequence ID" value="BDU72600.1"/>
    <property type="molecule type" value="Genomic_DNA"/>
</dbReference>
<evidence type="ECO:0000256" key="1">
    <source>
        <dbReference type="ARBA" id="ARBA00004167"/>
    </source>
</evidence>
<dbReference type="Proteomes" id="UP001238179">
    <property type="component" value="Chromosome"/>
</dbReference>
<gene>
    <name evidence="7" type="ORF">METEAL_17740</name>
</gene>
<dbReference type="InterPro" id="IPR052173">
    <property type="entry name" value="Beta-lactam_resp_regulator"/>
</dbReference>
<keyword evidence="2 5" id="KW-0812">Transmembrane</keyword>
<keyword evidence="3 5" id="KW-1133">Transmembrane helix</keyword>